<protein>
    <recommendedName>
        <fullName evidence="2">PH domain-containing protein</fullName>
    </recommendedName>
</protein>
<sequence>MGPFLFTVAILLVFAILIGAMWLGWNRRRRRQAYIPVAPELPAGLGQPTLAVEDAHYVATSVTGDALDRIAVRPLAYRGRAEVEVHPEGVAIAITGERAFFIPTDSITLVALGQATIDRAVEPNGLTVIQWNLGEGENTTSVETYLRVPSPAVRRELLDALSQISELSNATREEHK</sequence>
<evidence type="ECO:0000256" key="1">
    <source>
        <dbReference type="SAM" id="Phobius"/>
    </source>
</evidence>
<dbReference type="Proteomes" id="UP001170379">
    <property type="component" value="Unassembled WGS sequence"/>
</dbReference>
<name>A0ABT7C783_9MICO</name>
<accession>A0ABT7C783</accession>
<keyword evidence="4" id="KW-1185">Reference proteome</keyword>
<organism evidence="3 4">
    <name type="scientific">Gulosibacter molinativorax</name>
    <dbReference type="NCBI Taxonomy" id="256821"/>
    <lineage>
        <taxon>Bacteria</taxon>
        <taxon>Bacillati</taxon>
        <taxon>Actinomycetota</taxon>
        <taxon>Actinomycetes</taxon>
        <taxon>Micrococcales</taxon>
        <taxon>Microbacteriaceae</taxon>
        <taxon>Gulosibacter</taxon>
    </lineage>
</organism>
<keyword evidence="1" id="KW-1133">Transmembrane helix</keyword>
<feature type="transmembrane region" description="Helical" evidence="1">
    <location>
        <begin position="6"/>
        <end position="25"/>
    </location>
</feature>
<proteinExistence type="predicted"/>
<evidence type="ECO:0000313" key="3">
    <source>
        <dbReference type="EMBL" id="MDJ1371066.1"/>
    </source>
</evidence>
<dbReference type="EMBL" id="PXVD01000009">
    <property type="protein sequence ID" value="MDJ1371066.1"/>
    <property type="molecule type" value="Genomic_DNA"/>
</dbReference>
<dbReference type="Pfam" id="PF25362">
    <property type="entry name" value="bPH_11"/>
    <property type="match status" value="1"/>
</dbReference>
<evidence type="ECO:0000259" key="2">
    <source>
        <dbReference type="Pfam" id="PF25362"/>
    </source>
</evidence>
<dbReference type="RefSeq" id="WP_026936625.1">
    <property type="nucleotide sequence ID" value="NZ_CP028426.1"/>
</dbReference>
<gene>
    <name evidence="3" type="ORF">C7K25_06760</name>
</gene>
<reference evidence="3" key="2">
    <citation type="journal article" date="2022" name="Sci. Rep.">
        <title>In silico prediction of the enzymes involved in the degradation of the herbicide molinate by Gulosibacter molinativorax ON4T.</title>
        <authorList>
            <person name="Lopes A.R."/>
            <person name="Bunin E."/>
            <person name="Viana A.T."/>
            <person name="Froufe H."/>
            <person name="Munoz-Merida A."/>
            <person name="Pinho D."/>
            <person name="Figueiredo J."/>
            <person name="Barroso C."/>
            <person name="Vaz-Moreira I."/>
            <person name="Bellanger X."/>
            <person name="Egas C."/>
            <person name="Nunes O.C."/>
        </authorList>
    </citation>
    <scope>NUCLEOTIDE SEQUENCE</scope>
    <source>
        <strain evidence="3">ON4</strain>
    </source>
</reference>
<keyword evidence="1" id="KW-0812">Transmembrane</keyword>
<comment type="caution">
    <text evidence="3">The sequence shown here is derived from an EMBL/GenBank/DDBJ whole genome shotgun (WGS) entry which is preliminary data.</text>
</comment>
<dbReference type="InterPro" id="IPR057446">
    <property type="entry name" value="PH_bac"/>
</dbReference>
<keyword evidence="1" id="KW-0472">Membrane</keyword>
<reference evidence="3" key="1">
    <citation type="submission" date="2018-03" db="EMBL/GenBank/DDBJ databases">
        <authorList>
            <person name="Nunes O.C."/>
            <person name="Lopes A.R."/>
            <person name="Froufe H."/>
            <person name="Munoz-Merida A."/>
            <person name="Barroso C."/>
            <person name="Egas C."/>
        </authorList>
    </citation>
    <scope>NUCLEOTIDE SEQUENCE</scope>
    <source>
        <strain evidence="3">ON4</strain>
    </source>
</reference>
<feature type="domain" description="PH" evidence="2">
    <location>
        <begin position="36"/>
        <end position="160"/>
    </location>
</feature>
<evidence type="ECO:0000313" key="4">
    <source>
        <dbReference type="Proteomes" id="UP001170379"/>
    </source>
</evidence>